<sequence length="114" mass="11837">MLFTNLAANALVAWAALLPSAMADSEEASSLGPLDVTVKWNNNEVCTAPGPARDYSKGACIPLGAASKGVEIIDRRGSCMLVSYTGGACTGSGRNLDNNGCWTLKGRKSVKVKC</sequence>
<gene>
    <name evidence="2" type="ORF">CLO192961_LOCUS252132</name>
</gene>
<accession>A0ABY6UDC0</accession>
<reference evidence="2 3" key="1">
    <citation type="submission" date="2019-06" db="EMBL/GenBank/DDBJ databases">
        <authorList>
            <person name="Broberg M."/>
        </authorList>
    </citation>
    <scope>NUCLEOTIDE SEQUENCE [LARGE SCALE GENOMIC DNA]</scope>
</reference>
<evidence type="ECO:0000313" key="2">
    <source>
        <dbReference type="EMBL" id="VUC29080.1"/>
    </source>
</evidence>
<dbReference type="Proteomes" id="UP000766486">
    <property type="component" value="Unassembled WGS sequence"/>
</dbReference>
<evidence type="ECO:0008006" key="4">
    <source>
        <dbReference type="Google" id="ProtNLM"/>
    </source>
</evidence>
<proteinExistence type="predicted"/>
<protein>
    <recommendedName>
        <fullName evidence="4">Cyanovirin-N domain-containing protein</fullName>
    </recommendedName>
</protein>
<evidence type="ECO:0000313" key="3">
    <source>
        <dbReference type="Proteomes" id="UP000766486"/>
    </source>
</evidence>
<keyword evidence="3" id="KW-1185">Reference proteome</keyword>
<comment type="caution">
    <text evidence="2">The sequence shown here is derived from an EMBL/GenBank/DDBJ whole genome shotgun (WGS) entry which is preliminary data.</text>
</comment>
<keyword evidence="1" id="KW-0732">Signal</keyword>
<feature type="chain" id="PRO_5045307444" description="Cyanovirin-N domain-containing protein" evidence="1">
    <location>
        <begin position="24"/>
        <end position="114"/>
    </location>
</feature>
<evidence type="ECO:0000256" key="1">
    <source>
        <dbReference type="SAM" id="SignalP"/>
    </source>
</evidence>
<feature type="signal peptide" evidence="1">
    <location>
        <begin position="1"/>
        <end position="23"/>
    </location>
</feature>
<organism evidence="2 3">
    <name type="scientific">Bionectria ochroleuca</name>
    <name type="common">Gliocladium roseum</name>
    <dbReference type="NCBI Taxonomy" id="29856"/>
    <lineage>
        <taxon>Eukaryota</taxon>
        <taxon>Fungi</taxon>
        <taxon>Dikarya</taxon>
        <taxon>Ascomycota</taxon>
        <taxon>Pezizomycotina</taxon>
        <taxon>Sordariomycetes</taxon>
        <taxon>Hypocreomycetidae</taxon>
        <taxon>Hypocreales</taxon>
        <taxon>Bionectriaceae</taxon>
        <taxon>Clonostachys</taxon>
    </lineage>
</organism>
<name>A0ABY6UDC0_BIOOC</name>
<dbReference type="EMBL" id="CABFNS010000798">
    <property type="protein sequence ID" value="VUC29080.1"/>
    <property type="molecule type" value="Genomic_DNA"/>
</dbReference>